<dbReference type="EMBL" id="AMCI01006750">
    <property type="protein sequence ID" value="EJW93809.1"/>
    <property type="molecule type" value="Genomic_DNA"/>
</dbReference>
<gene>
    <name evidence="1" type="ORF">EVA_18084</name>
</gene>
<evidence type="ECO:0000313" key="1">
    <source>
        <dbReference type="EMBL" id="EJW93809.1"/>
    </source>
</evidence>
<reference evidence="1" key="1">
    <citation type="journal article" date="2012" name="PLoS ONE">
        <title>Gene sets for utilization of primary and secondary nutrition supplies in the distal gut of endangered iberian lynx.</title>
        <authorList>
            <person name="Alcaide M."/>
            <person name="Messina E."/>
            <person name="Richter M."/>
            <person name="Bargiela R."/>
            <person name="Peplies J."/>
            <person name="Huws S.A."/>
            <person name="Newbold C.J."/>
            <person name="Golyshin P.N."/>
            <person name="Simon M.A."/>
            <person name="Lopez G."/>
            <person name="Yakimov M.M."/>
            <person name="Ferrer M."/>
        </authorList>
    </citation>
    <scope>NUCLEOTIDE SEQUENCE</scope>
</reference>
<organism evidence="1">
    <name type="scientific">gut metagenome</name>
    <dbReference type="NCBI Taxonomy" id="749906"/>
    <lineage>
        <taxon>unclassified sequences</taxon>
        <taxon>metagenomes</taxon>
        <taxon>organismal metagenomes</taxon>
    </lineage>
</organism>
<feature type="non-terminal residue" evidence="1">
    <location>
        <position position="1"/>
    </location>
</feature>
<comment type="caution">
    <text evidence="1">The sequence shown here is derived from an EMBL/GenBank/DDBJ whole genome shotgun (WGS) entry which is preliminary data.</text>
</comment>
<sequence>WRCEQNATPLPSQQVEAYASDVADKISKINNALQLIDVFRGYYTGYATSDVVAL</sequence>
<protein>
    <submittedName>
        <fullName evidence="1">Uncharacterized protein</fullName>
    </submittedName>
</protein>
<name>J9G2K8_9ZZZZ</name>
<proteinExistence type="predicted"/>
<accession>J9G2K8</accession>
<dbReference type="AlphaFoldDB" id="J9G2K8"/>